<keyword evidence="2" id="KW-0456">Lyase</keyword>
<dbReference type="EMBL" id="LNQE01001766">
    <property type="protein sequence ID" value="KUG05804.1"/>
    <property type="molecule type" value="Genomic_DNA"/>
</dbReference>
<dbReference type="EC" id="4.2.1.47" evidence="2"/>
<proteinExistence type="predicted"/>
<gene>
    <name evidence="2" type="ORF">ASZ90_016783</name>
</gene>
<dbReference type="Gene3D" id="3.40.50.720">
    <property type="entry name" value="NAD(P)-binding Rossmann-like Domain"/>
    <property type="match status" value="1"/>
</dbReference>
<dbReference type="GO" id="GO:0008446">
    <property type="term" value="F:GDP-mannose 4,6-dehydratase activity"/>
    <property type="evidence" value="ECO:0007669"/>
    <property type="project" value="UniProtKB-EC"/>
</dbReference>
<dbReference type="Gene3D" id="3.90.25.10">
    <property type="entry name" value="UDP-galactose 4-epimerase, domain 1"/>
    <property type="match status" value="1"/>
</dbReference>
<comment type="caution">
    <text evidence="2">The sequence shown here is derived from an EMBL/GenBank/DDBJ whole genome shotgun (WGS) entry which is preliminary data.</text>
</comment>
<dbReference type="SUPFAM" id="SSF51735">
    <property type="entry name" value="NAD(P)-binding Rossmann-fold domains"/>
    <property type="match status" value="1"/>
</dbReference>
<reference evidence="2" key="1">
    <citation type="journal article" date="2015" name="Proc. Natl. Acad. Sci. U.S.A.">
        <title>Networks of energetic and metabolic interactions define dynamics in microbial communities.</title>
        <authorList>
            <person name="Embree M."/>
            <person name="Liu J.K."/>
            <person name="Al-Bassam M.M."/>
            <person name="Zengler K."/>
        </authorList>
    </citation>
    <scope>NUCLEOTIDE SEQUENCE</scope>
</reference>
<dbReference type="Pfam" id="PF16363">
    <property type="entry name" value="GDP_Man_Dehyd"/>
    <property type="match status" value="1"/>
</dbReference>
<accession>A0A0W8EBF9</accession>
<dbReference type="PANTHER" id="PTHR43000">
    <property type="entry name" value="DTDP-D-GLUCOSE 4,6-DEHYDRATASE-RELATED"/>
    <property type="match status" value="1"/>
</dbReference>
<feature type="domain" description="NAD(P)-binding" evidence="1">
    <location>
        <begin position="5"/>
        <end position="312"/>
    </location>
</feature>
<evidence type="ECO:0000313" key="2">
    <source>
        <dbReference type="EMBL" id="KUG05804.1"/>
    </source>
</evidence>
<dbReference type="InterPro" id="IPR036291">
    <property type="entry name" value="NAD(P)-bd_dom_sf"/>
</dbReference>
<organism evidence="2">
    <name type="scientific">hydrocarbon metagenome</name>
    <dbReference type="NCBI Taxonomy" id="938273"/>
    <lineage>
        <taxon>unclassified sequences</taxon>
        <taxon>metagenomes</taxon>
        <taxon>ecological metagenomes</taxon>
    </lineage>
</organism>
<dbReference type="CDD" id="cd05260">
    <property type="entry name" value="GDP_MD_SDR_e"/>
    <property type="match status" value="1"/>
</dbReference>
<dbReference type="AlphaFoldDB" id="A0A0W8EBF9"/>
<evidence type="ECO:0000259" key="1">
    <source>
        <dbReference type="Pfam" id="PF16363"/>
    </source>
</evidence>
<name>A0A0W8EBF9_9ZZZZ</name>
<dbReference type="InterPro" id="IPR016040">
    <property type="entry name" value="NAD(P)-bd_dom"/>
</dbReference>
<protein>
    <submittedName>
        <fullName evidence="2">Gdp-mannose 4,6-dehydratase</fullName>
        <ecNumber evidence="2">4.2.1.47</ecNumber>
    </submittedName>
</protein>
<sequence length="345" mass="38968">MKKILITGISGFVGGHLCDYLISHEKDFDIHGISRSRPAWDFVDNLPEILSRVHFHQADLTDIPRIHRLIREIKPEYIVHLASLSSVDESWKNPVASFVNNTNIFLNIIDTVRHCNYPIKILSVGSSEEYGIVREDDLPLSEDRALSPANPYAVARVAQENLARIYTEGYGLNICSTRSFNHCGPGQSPQFVIGSITKQFALIAHKKQNPVVTIGNGSIVRDFLDIRDVVSAYALILEQGKSGDVYNVCSGRGIAVRDIVTMLSDMYCLPVSIKEEPVHFRPIDNPRIIGTYQKIHKDLGWYPSISFEDSLRSICRYWSGIIRTYPPIFENYGSSDSVMNKHFRD</sequence>